<gene>
    <name evidence="1" type="ORF">HPBE_LOCUS12800</name>
</gene>
<evidence type="ECO:0000313" key="1">
    <source>
        <dbReference type="EMBL" id="VDO93678.1"/>
    </source>
</evidence>
<organism evidence="1">
    <name type="scientific">Heligmosomoides polygyrus</name>
    <name type="common">Parasitic roundworm</name>
    <dbReference type="NCBI Taxonomy" id="6339"/>
    <lineage>
        <taxon>Eukaryota</taxon>
        <taxon>Metazoa</taxon>
        <taxon>Ecdysozoa</taxon>
        <taxon>Nematoda</taxon>
        <taxon>Chromadorea</taxon>
        <taxon>Rhabditida</taxon>
        <taxon>Rhabditina</taxon>
        <taxon>Rhabditomorpha</taxon>
        <taxon>Strongyloidea</taxon>
        <taxon>Heligmosomidae</taxon>
        <taxon>Heligmosomoides</taxon>
    </lineage>
</organism>
<dbReference type="OrthoDB" id="6344802at2759"/>
<dbReference type="EMBL" id="UZAH01027644">
    <property type="protein sequence ID" value="VDO93678.1"/>
    <property type="molecule type" value="Genomic_DNA"/>
</dbReference>
<accession>A0A3P8CZW4</accession>
<reference evidence="1" key="1">
    <citation type="submission" date="2018-11" db="EMBL/GenBank/DDBJ databases">
        <authorList>
            <consortium name="Pathogen Informatics"/>
        </authorList>
    </citation>
    <scope>NUCLEOTIDE SEQUENCE [LARGE SCALE GENOMIC DNA]</scope>
</reference>
<proteinExistence type="predicted"/>
<name>A0A3P8CZW4_HELPZ</name>
<dbReference type="AlphaFoldDB" id="A0A3P8CZW4"/>
<sequence>MNQNPDNASLYAKLKNIDASSVDASCSNPGFEAVAGSYLKVFDDVISAVEEKPGDVQPACDRLIAVGKMHRAKNPDNASLYAKLKNIDASSVDASCSNPGFEAVAGSYLKVFDDVISAVEEKPGDVQPACDRLIAVGKMHRAKVAHLYTTSQILVSN</sequence>
<evidence type="ECO:0008006" key="2">
    <source>
        <dbReference type="Google" id="ProtNLM"/>
    </source>
</evidence>
<protein>
    <recommendedName>
        <fullName evidence="2">Globin family profile domain-containing protein</fullName>
    </recommendedName>
</protein>